<dbReference type="SMART" id="SM00856">
    <property type="entry name" value="PMEI"/>
    <property type="match status" value="1"/>
</dbReference>
<sequence length="177" mass="19071">MSTKSFSLLSLFIVFLVLDFHGVVANGDLITDVCKNASAIRSQISPIIKYDFCVASLKANPASKGADLLGLGKISMETCLTNATSIRSYIAQILKGKKEQPVKHALEDCLTMYSGALDNIHRAIASYEKKDYKKANIFITGTDSYSDICEAGFKGLTKQSGDFSQLIAISVAISGMV</sequence>
<keyword evidence="2" id="KW-1015">Disulfide bond</keyword>
<dbReference type="Pfam" id="PF04043">
    <property type="entry name" value="PMEI"/>
    <property type="match status" value="1"/>
</dbReference>
<gene>
    <name evidence="6" type="ORF">MKW94_000656</name>
</gene>
<name>A0AA41VL01_PAPNU</name>
<evidence type="ECO:0000256" key="4">
    <source>
        <dbReference type="SAM" id="SignalP"/>
    </source>
</evidence>
<dbReference type="PANTHER" id="PTHR35357:SF8">
    <property type="entry name" value="OS01G0111000 PROTEIN"/>
    <property type="match status" value="1"/>
</dbReference>
<protein>
    <recommendedName>
        <fullName evidence="5">Pectinesterase inhibitor domain-containing protein</fullName>
    </recommendedName>
</protein>
<keyword evidence="1 4" id="KW-0732">Signal</keyword>
<dbReference type="PANTHER" id="PTHR35357">
    <property type="entry name" value="OS02G0537100 PROTEIN"/>
    <property type="match status" value="1"/>
</dbReference>
<evidence type="ECO:0000256" key="3">
    <source>
        <dbReference type="ARBA" id="ARBA00038471"/>
    </source>
</evidence>
<evidence type="ECO:0000256" key="1">
    <source>
        <dbReference type="ARBA" id="ARBA00022729"/>
    </source>
</evidence>
<comment type="similarity">
    <text evidence="3">Belongs to the PMEI family.</text>
</comment>
<feature type="signal peptide" evidence="4">
    <location>
        <begin position="1"/>
        <end position="25"/>
    </location>
</feature>
<dbReference type="NCBIfam" id="TIGR01614">
    <property type="entry name" value="PME_inhib"/>
    <property type="match status" value="1"/>
</dbReference>
<dbReference type="Gene3D" id="1.20.140.40">
    <property type="entry name" value="Invertase/pectin methylesterase inhibitor family protein"/>
    <property type="match status" value="1"/>
</dbReference>
<organism evidence="6 7">
    <name type="scientific">Papaver nudicaule</name>
    <name type="common">Iceland poppy</name>
    <dbReference type="NCBI Taxonomy" id="74823"/>
    <lineage>
        <taxon>Eukaryota</taxon>
        <taxon>Viridiplantae</taxon>
        <taxon>Streptophyta</taxon>
        <taxon>Embryophyta</taxon>
        <taxon>Tracheophyta</taxon>
        <taxon>Spermatophyta</taxon>
        <taxon>Magnoliopsida</taxon>
        <taxon>Ranunculales</taxon>
        <taxon>Papaveraceae</taxon>
        <taxon>Papaveroideae</taxon>
        <taxon>Papaver</taxon>
    </lineage>
</organism>
<evidence type="ECO:0000259" key="5">
    <source>
        <dbReference type="SMART" id="SM00856"/>
    </source>
</evidence>
<comment type="caution">
    <text evidence="6">The sequence shown here is derived from an EMBL/GenBank/DDBJ whole genome shotgun (WGS) entry which is preliminary data.</text>
</comment>
<dbReference type="InterPro" id="IPR035513">
    <property type="entry name" value="Invertase/methylesterase_inhib"/>
</dbReference>
<evidence type="ECO:0000256" key="2">
    <source>
        <dbReference type="ARBA" id="ARBA00023157"/>
    </source>
</evidence>
<dbReference type="SUPFAM" id="SSF101148">
    <property type="entry name" value="Plant invertase/pectin methylesterase inhibitor"/>
    <property type="match status" value="1"/>
</dbReference>
<reference evidence="6" key="1">
    <citation type="submission" date="2022-03" db="EMBL/GenBank/DDBJ databases">
        <title>A functionally conserved STORR gene fusion in Papaver species that diverged 16.8 million years ago.</title>
        <authorList>
            <person name="Catania T."/>
        </authorList>
    </citation>
    <scope>NUCLEOTIDE SEQUENCE</scope>
    <source>
        <strain evidence="6">S-191538</strain>
    </source>
</reference>
<dbReference type="CDD" id="cd15795">
    <property type="entry name" value="PMEI-Pla_a_1_like"/>
    <property type="match status" value="1"/>
</dbReference>
<proteinExistence type="inferred from homology"/>
<evidence type="ECO:0000313" key="7">
    <source>
        <dbReference type="Proteomes" id="UP001177140"/>
    </source>
</evidence>
<evidence type="ECO:0000313" key="6">
    <source>
        <dbReference type="EMBL" id="MCL7043239.1"/>
    </source>
</evidence>
<dbReference type="Proteomes" id="UP001177140">
    <property type="component" value="Unassembled WGS sequence"/>
</dbReference>
<keyword evidence="7" id="KW-1185">Reference proteome</keyword>
<accession>A0AA41VL01</accession>
<dbReference type="GO" id="GO:0004857">
    <property type="term" value="F:enzyme inhibitor activity"/>
    <property type="evidence" value="ECO:0007669"/>
    <property type="project" value="InterPro"/>
</dbReference>
<feature type="domain" description="Pectinesterase inhibitor" evidence="5">
    <location>
        <begin position="25"/>
        <end position="173"/>
    </location>
</feature>
<feature type="chain" id="PRO_5041390155" description="Pectinesterase inhibitor domain-containing protein" evidence="4">
    <location>
        <begin position="26"/>
        <end position="177"/>
    </location>
</feature>
<dbReference type="AlphaFoldDB" id="A0AA41VL01"/>
<dbReference type="InterPro" id="IPR034088">
    <property type="entry name" value="Pla_a_1-like"/>
</dbReference>
<dbReference type="InterPro" id="IPR006501">
    <property type="entry name" value="Pectinesterase_inhib_dom"/>
</dbReference>
<dbReference type="EMBL" id="JAJJMA010244459">
    <property type="protein sequence ID" value="MCL7043239.1"/>
    <property type="molecule type" value="Genomic_DNA"/>
</dbReference>